<dbReference type="PANTHER" id="PTHR23355">
    <property type="entry name" value="RIBONUCLEASE"/>
    <property type="match status" value="1"/>
</dbReference>
<dbReference type="InterPro" id="IPR012340">
    <property type="entry name" value="NA-bd_OB-fold"/>
</dbReference>
<evidence type="ECO:0000256" key="2">
    <source>
        <dbReference type="ARBA" id="ARBA00004496"/>
    </source>
</evidence>
<comment type="similarity">
    <text evidence="8">Belongs to the RNR ribonuclease family. RNase R subfamily.</text>
</comment>
<evidence type="ECO:0000256" key="8">
    <source>
        <dbReference type="HAMAP-Rule" id="MF_01895"/>
    </source>
</evidence>
<evidence type="ECO:0000256" key="3">
    <source>
        <dbReference type="ARBA" id="ARBA00022490"/>
    </source>
</evidence>
<dbReference type="InterPro" id="IPR040476">
    <property type="entry name" value="CSD2"/>
</dbReference>
<dbReference type="SUPFAM" id="SSF50249">
    <property type="entry name" value="Nucleic acid-binding proteins"/>
    <property type="match status" value="4"/>
</dbReference>
<keyword evidence="7 8" id="KW-0694">RNA-binding</keyword>
<proteinExistence type="inferred from homology"/>
<dbReference type="AlphaFoldDB" id="A0A4R3IBK4"/>
<dbReference type="Pfam" id="PF00773">
    <property type="entry name" value="RNB"/>
    <property type="match status" value="1"/>
</dbReference>
<evidence type="ECO:0000256" key="9">
    <source>
        <dbReference type="SAM" id="MobiDB-lite"/>
    </source>
</evidence>
<dbReference type="EC" id="3.1.13.1" evidence="8"/>
<dbReference type="PROSITE" id="PS50126">
    <property type="entry name" value="S1"/>
    <property type="match status" value="1"/>
</dbReference>
<organism evidence="11 12">
    <name type="scientific">Reinekea marinisedimentorum</name>
    <dbReference type="NCBI Taxonomy" id="230495"/>
    <lineage>
        <taxon>Bacteria</taxon>
        <taxon>Pseudomonadati</taxon>
        <taxon>Pseudomonadota</taxon>
        <taxon>Gammaproteobacteria</taxon>
        <taxon>Oceanospirillales</taxon>
        <taxon>Saccharospirillaceae</taxon>
        <taxon>Reinekea</taxon>
    </lineage>
</organism>
<evidence type="ECO:0000256" key="1">
    <source>
        <dbReference type="ARBA" id="ARBA00001849"/>
    </source>
</evidence>
<dbReference type="Gene3D" id="2.40.50.140">
    <property type="entry name" value="Nucleic acid-binding proteins"/>
    <property type="match status" value="3"/>
</dbReference>
<comment type="function">
    <text evidence="8">3'-5' exoribonuclease that releases 5'-nucleoside monophosphates and is involved in maturation of structured RNAs.</text>
</comment>
<feature type="region of interest" description="Disordered" evidence="9">
    <location>
        <begin position="744"/>
        <end position="792"/>
    </location>
</feature>
<dbReference type="Pfam" id="PF00575">
    <property type="entry name" value="S1"/>
    <property type="match status" value="1"/>
</dbReference>
<evidence type="ECO:0000256" key="6">
    <source>
        <dbReference type="ARBA" id="ARBA00022839"/>
    </source>
</evidence>
<dbReference type="InterPro" id="IPR013223">
    <property type="entry name" value="RNase_B_OB_dom"/>
</dbReference>
<comment type="caution">
    <text evidence="11">The sequence shown here is derived from an EMBL/GenBank/DDBJ whole genome shotgun (WGS) entry which is preliminary data.</text>
</comment>
<evidence type="ECO:0000313" key="12">
    <source>
        <dbReference type="Proteomes" id="UP000295793"/>
    </source>
</evidence>
<keyword evidence="6 8" id="KW-0269">Exonuclease</keyword>
<keyword evidence="4 8" id="KW-0540">Nuclease</keyword>
<dbReference type="EMBL" id="SLZR01000002">
    <property type="protein sequence ID" value="TCS42985.1"/>
    <property type="molecule type" value="Genomic_DNA"/>
</dbReference>
<dbReference type="HAMAP" id="MF_01895">
    <property type="entry name" value="RNase_R"/>
    <property type="match status" value="1"/>
</dbReference>
<dbReference type="NCBIfam" id="TIGR00358">
    <property type="entry name" value="3_prime_RNase"/>
    <property type="match status" value="1"/>
</dbReference>
<evidence type="ECO:0000256" key="4">
    <source>
        <dbReference type="ARBA" id="ARBA00022722"/>
    </source>
</evidence>
<dbReference type="NCBIfam" id="TIGR02063">
    <property type="entry name" value="RNase_R"/>
    <property type="match status" value="1"/>
</dbReference>
<dbReference type="InterPro" id="IPR003029">
    <property type="entry name" value="S1_domain"/>
</dbReference>
<accession>A0A4R3IBK4</accession>
<dbReference type="GO" id="GO:0008859">
    <property type="term" value="F:exoribonuclease II activity"/>
    <property type="evidence" value="ECO:0007669"/>
    <property type="project" value="UniProtKB-UniRule"/>
</dbReference>
<evidence type="ECO:0000313" key="11">
    <source>
        <dbReference type="EMBL" id="TCS42985.1"/>
    </source>
</evidence>
<dbReference type="Proteomes" id="UP000295793">
    <property type="component" value="Unassembled WGS sequence"/>
</dbReference>
<gene>
    <name evidence="8" type="primary">rnr</name>
    <name evidence="11" type="ORF">BCF53_1028</name>
</gene>
<dbReference type="InterPro" id="IPR001900">
    <property type="entry name" value="RNase_II/R"/>
</dbReference>
<dbReference type="RefSeq" id="WP_243645752.1">
    <property type="nucleotide sequence ID" value="NZ_SLZR01000002.1"/>
</dbReference>
<evidence type="ECO:0000256" key="7">
    <source>
        <dbReference type="ARBA" id="ARBA00022884"/>
    </source>
</evidence>
<dbReference type="Pfam" id="PF08206">
    <property type="entry name" value="OB_RNB"/>
    <property type="match status" value="1"/>
</dbReference>
<comment type="subcellular location">
    <subcellularLocation>
        <location evidence="2 8">Cytoplasm</location>
    </subcellularLocation>
</comment>
<feature type="compositionally biased region" description="Basic residues" evidence="9">
    <location>
        <begin position="766"/>
        <end position="792"/>
    </location>
</feature>
<dbReference type="SMART" id="SM00955">
    <property type="entry name" value="RNB"/>
    <property type="match status" value="1"/>
</dbReference>
<dbReference type="GO" id="GO:0005829">
    <property type="term" value="C:cytosol"/>
    <property type="evidence" value="ECO:0007669"/>
    <property type="project" value="TreeGrafter"/>
</dbReference>
<feature type="domain" description="S1 motif" evidence="10">
    <location>
        <begin position="662"/>
        <end position="743"/>
    </location>
</feature>
<dbReference type="InterPro" id="IPR004476">
    <property type="entry name" value="RNase_II/RNase_R"/>
</dbReference>
<dbReference type="SMART" id="SM00316">
    <property type="entry name" value="S1"/>
    <property type="match status" value="1"/>
</dbReference>
<sequence>MKNKNDELKDPHQLREAEKYDNPIPSREFILKHLEQRKGPASHPELCKELALFSDDNIEALRRRLIAMVRDGQLHCTRRGTYGVIDKLDLVRGRVQGHADGHGFLIPEQGGKDFVLNYRQMRCCFDGDVVLARKGSRDNRGRIEATIKEVLERNTDELVGRFRWDGGFGVVRPENKRITHDILVPPADVEQASDGDIVVVRIIEQPEFRKQPIGKVIKVMGEHMAPGMEIDIALRSYEIPHEWPFEVEEQIVGMSEEVNEDDKVDRVDLRGEAFVTIDGEDARDFDDAVFAKPLKNGNIKLFVAIADVSHYVPVNSPLDYEARNRATSVYFPERVIPMLPEVLSNGLCSLNPHADRLSLVCEMDVSEQGEVLNFKFMEGVIHSHARLTYTIVGDLLEDSSKRNDFKKSFGAKVLKNIDTLNEVYQRFRVARAERGAIEYETRETRIVFDNDRKIDRIVPTERNEAHRLIEECMLAANVSAATFLEKLEIPCLYRVHDTPSFEKLENLRTYMGEQGLALTGGFKPTAKDYQKLLAQIVHREDFELLQTVMLRSMAQAVYQPDNIGHFGLAFDKYAHFTSPIRRYPDLLVHRAIRSVIRSKKRTSMVRRMKHTILMQPADIYPYDMKAMYELGEQCSMAERRADEATWDVIAWLKCEYMRGHIGEEYTGTVSSVTNFGLFVQLDEVYVDGLVHISSLQSDYYQYQEAGHRLVGERTHKIYKLGDKLSVRVTRVSLDERKIDFELADQKGSGSGGQGNFKGRNNSKSSAKNKGKSSAKKSKSKAPSGTKKKSRKR</sequence>
<protein>
    <recommendedName>
        <fullName evidence="8">Ribonuclease R</fullName>
        <shortName evidence="8">RNase R</shortName>
        <ecNumber evidence="8">3.1.13.1</ecNumber>
    </recommendedName>
</protein>
<dbReference type="GO" id="GO:0006402">
    <property type="term" value="P:mRNA catabolic process"/>
    <property type="evidence" value="ECO:0007669"/>
    <property type="project" value="TreeGrafter"/>
</dbReference>
<dbReference type="InterPro" id="IPR022966">
    <property type="entry name" value="RNase_II/R_CS"/>
</dbReference>
<dbReference type="PROSITE" id="PS01175">
    <property type="entry name" value="RIBONUCLEASE_II"/>
    <property type="match status" value="1"/>
</dbReference>
<evidence type="ECO:0000259" key="10">
    <source>
        <dbReference type="PROSITE" id="PS50126"/>
    </source>
</evidence>
<dbReference type="Pfam" id="PF17876">
    <property type="entry name" value="CSD2"/>
    <property type="match status" value="1"/>
</dbReference>
<reference evidence="11 12" key="1">
    <citation type="submission" date="2019-03" db="EMBL/GenBank/DDBJ databases">
        <title>Genomic Encyclopedia of Archaeal and Bacterial Type Strains, Phase II (KMG-II): from individual species to whole genera.</title>
        <authorList>
            <person name="Goeker M."/>
        </authorList>
    </citation>
    <scope>NUCLEOTIDE SEQUENCE [LARGE SCALE GENOMIC DNA]</scope>
    <source>
        <strain evidence="11 12">DSM 15388</strain>
    </source>
</reference>
<name>A0A4R3IBK4_9GAMM</name>
<dbReference type="SMART" id="SM00357">
    <property type="entry name" value="CSP"/>
    <property type="match status" value="2"/>
</dbReference>
<evidence type="ECO:0000256" key="5">
    <source>
        <dbReference type="ARBA" id="ARBA00022801"/>
    </source>
</evidence>
<comment type="catalytic activity">
    <reaction evidence="1 8">
        <text>Exonucleolytic cleavage in the 3'- to 5'-direction to yield nucleoside 5'-phosphates.</text>
        <dbReference type="EC" id="3.1.13.1"/>
    </reaction>
</comment>
<dbReference type="GO" id="GO:0003723">
    <property type="term" value="F:RNA binding"/>
    <property type="evidence" value="ECO:0007669"/>
    <property type="project" value="UniProtKB-UniRule"/>
</dbReference>
<keyword evidence="3 8" id="KW-0963">Cytoplasm</keyword>
<dbReference type="InterPro" id="IPR011805">
    <property type="entry name" value="RNase_R"/>
</dbReference>
<dbReference type="InterPro" id="IPR011129">
    <property type="entry name" value="CSD"/>
</dbReference>
<keyword evidence="12" id="KW-1185">Reference proteome</keyword>
<dbReference type="PANTHER" id="PTHR23355:SF9">
    <property type="entry name" value="DIS3-LIKE EXONUCLEASE 2"/>
    <property type="match status" value="1"/>
</dbReference>
<dbReference type="CDD" id="cd04471">
    <property type="entry name" value="S1_RNase_R"/>
    <property type="match status" value="1"/>
</dbReference>
<feature type="compositionally biased region" description="Low complexity" evidence="9">
    <location>
        <begin position="756"/>
        <end position="765"/>
    </location>
</feature>
<dbReference type="InterPro" id="IPR050180">
    <property type="entry name" value="RNR_Ribonuclease"/>
</dbReference>
<keyword evidence="5 8" id="KW-0378">Hydrolase</keyword>